<comment type="caution">
    <text evidence="2">The sequence shown here is derived from an EMBL/GenBank/DDBJ whole genome shotgun (WGS) entry which is preliminary data.</text>
</comment>
<evidence type="ECO:0000256" key="1">
    <source>
        <dbReference type="SAM" id="MobiDB-lite"/>
    </source>
</evidence>
<accession>A0A812WAS9</accession>
<evidence type="ECO:0000313" key="2">
    <source>
        <dbReference type="EMBL" id="CAE7673085.1"/>
    </source>
</evidence>
<organism evidence="2 3">
    <name type="scientific">Symbiodinium pilosum</name>
    <name type="common">Dinoflagellate</name>
    <dbReference type="NCBI Taxonomy" id="2952"/>
    <lineage>
        <taxon>Eukaryota</taxon>
        <taxon>Sar</taxon>
        <taxon>Alveolata</taxon>
        <taxon>Dinophyceae</taxon>
        <taxon>Suessiales</taxon>
        <taxon>Symbiodiniaceae</taxon>
        <taxon>Symbiodinium</taxon>
    </lineage>
</organism>
<sequence>ARLVAPVVSRHVRDLHLASVAEQSSSGSRGEASGSSAENAQRNHCRIFARPR</sequence>
<proteinExistence type="predicted"/>
<feature type="region of interest" description="Disordered" evidence="1">
    <location>
        <begin position="19"/>
        <end position="52"/>
    </location>
</feature>
<keyword evidence="3" id="KW-1185">Reference proteome</keyword>
<feature type="non-terminal residue" evidence="2">
    <location>
        <position position="1"/>
    </location>
</feature>
<dbReference type="EMBL" id="CAJNIZ010043930">
    <property type="protein sequence ID" value="CAE7673085.1"/>
    <property type="molecule type" value="Genomic_DNA"/>
</dbReference>
<reference evidence="2" key="1">
    <citation type="submission" date="2021-02" db="EMBL/GenBank/DDBJ databases">
        <authorList>
            <person name="Dougan E. K."/>
            <person name="Rhodes N."/>
            <person name="Thang M."/>
            <person name="Chan C."/>
        </authorList>
    </citation>
    <scope>NUCLEOTIDE SEQUENCE</scope>
</reference>
<protein>
    <submittedName>
        <fullName evidence="2">Uncharacterized protein</fullName>
    </submittedName>
</protein>
<feature type="non-terminal residue" evidence="2">
    <location>
        <position position="52"/>
    </location>
</feature>
<gene>
    <name evidence="2" type="ORF">SPIL2461_LOCUS18605</name>
</gene>
<dbReference type="AlphaFoldDB" id="A0A812WAS9"/>
<feature type="compositionally biased region" description="Basic residues" evidence="1">
    <location>
        <begin position="43"/>
        <end position="52"/>
    </location>
</feature>
<name>A0A812WAS9_SYMPI</name>
<evidence type="ECO:0000313" key="3">
    <source>
        <dbReference type="Proteomes" id="UP000649617"/>
    </source>
</evidence>
<dbReference type="Proteomes" id="UP000649617">
    <property type="component" value="Unassembled WGS sequence"/>
</dbReference>
<feature type="compositionally biased region" description="Low complexity" evidence="1">
    <location>
        <begin position="21"/>
        <end position="38"/>
    </location>
</feature>